<keyword evidence="2" id="KW-1185">Reference proteome</keyword>
<dbReference type="RefSeq" id="WP_377786202.1">
    <property type="nucleotide sequence ID" value="NZ_JBHUOC010000001.1"/>
</dbReference>
<sequence>MEIAELPAALAQEPLLERTGVAQIAVHRRLRVTKLVDYALQMVVGGAQLFLHPEDTLGNRKPREQLGPRDRLGQKFVRPAERPAAMSILADFVVSRMK</sequence>
<comment type="caution">
    <text evidence="1">The sequence shown here is derived from an EMBL/GenBank/DDBJ whole genome shotgun (WGS) entry which is preliminary data.</text>
</comment>
<dbReference type="EMBL" id="JAUFRC010000001">
    <property type="protein sequence ID" value="MDN3710740.1"/>
    <property type="molecule type" value="Genomic_DNA"/>
</dbReference>
<proteinExistence type="predicted"/>
<reference evidence="2" key="1">
    <citation type="journal article" date="2019" name="Int. J. Syst. Evol. Microbiol.">
        <title>The Global Catalogue of Microorganisms (GCM) 10K type strain sequencing project: providing services to taxonomists for standard genome sequencing and annotation.</title>
        <authorList>
            <consortium name="The Broad Institute Genomics Platform"/>
            <consortium name="The Broad Institute Genome Sequencing Center for Infectious Disease"/>
            <person name="Wu L."/>
            <person name="Ma J."/>
        </authorList>
    </citation>
    <scope>NUCLEOTIDE SEQUENCE [LARGE SCALE GENOMIC DNA]</scope>
    <source>
        <strain evidence="2">CECT 8482</strain>
    </source>
</reference>
<dbReference type="Proteomes" id="UP001243846">
    <property type="component" value="Unassembled WGS sequence"/>
</dbReference>
<name>A0ABT8D5N5_9RHOB</name>
<accession>A0ABT8D5N5</accession>
<gene>
    <name evidence="1" type="ORF">QWZ10_00860</name>
</gene>
<protein>
    <submittedName>
        <fullName evidence="1">Uncharacterized protein</fullName>
    </submittedName>
</protein>
<evidence type="ECO:0000313" key="2">
    <source>
        <dbReference type="Proteomes" id="UP001243846"/>
    </source>
</evidence>
<evidence type="ECO:0000313" key="1">
    <source>
        <dbReference type="EMBL" id="MDN3710740.1"/>
    </source>
</evidence>
<organism evidence="1 2">
    <name type="scientific">Paracoccus cavernae</name>
    <dbReference type="NCBI Taxonomy" id="1571207"/>
    <lineage>
        <taxon>Bacteria</taxon>
        <taxon>Pseudomonadati</taxon>
        <taxon>Pseudomonadota</taxon>
        <taxon>Alphaproteobacteria</taxon>
        <taxon>Rhodobacterales</taxon>
        <taxon>Paracoccaceae</taxon>
        <taxon>Paracoccus</taxon>
    </lineage>
</organism>